<dbReference type="AlphaFoldDB" id="A0A9P5PUN2"/>
<accession>A0A9P5PUN2</accession>
<gene>
    <name evidence="1" type="ORF">BDP27DRAFT_1290070</name>
</gene>
<reference evidence="1" key="1">
    <citation type="submission" date="2020-11" db="EMBL/GenBank/DDBJ databases">
        <authorList>
            <consortium name="DOE Joint Genome Institute"/>
            <person name="Ahrendt S."/>
            <person name="Riley R."/>
            <person name="Andreopoulos W."/>
            <person name="Labutti K."/>
            <person name="Pangilinan J."/>
            <person name="Ruiz-Duenas F.J."/>
            <person name="Barrasa J.M."/>
            <person name="Sanchez-Garcia M."/>
            <person name="Camarero S."/>
            <person name="Miyauchi S."/>
            <person name="Serrano A."/>
            <person name="Linde D."/>
            <person name="Babiker R."/>
            <person name="Drula E."/>
            <person name="Ayuso-Fernandez I."/>
            <person name="Pacheco R."/>
            <person name="Padilla G."/>
            <person name="Ferreira P."/>
            <person name="Barriuso J."/>
            <person name="Kellner H."/>
            <person name="Castanera R."/>
            <person name="Alfaro M."/>
            <person name="Ramirez L."/>
            <person name="Pisabarro A.G."/>
            <person name="Kuo A."/>
            <person name="Tritt A."/>
            <person name="Lipzen A."/>
            <person name="He G."/>
            <person name="Yan M."/>
            <person name="Ng V."/>
            <person name="Cullen D."/>
            <person name="Martin F."/>
            <person name="Rosso M.-N."/>
            <person name="Henrissat B."/>
            <person name="Hibbett D."/>
            <person name="Martinez A.T."/>
            <person name="Grigoriev I.V."/>
        </authorList>
    </citation>
    <scope>NUCLEOTIDE SEQUENCE</scope>
    <source>
        <strain evidence="1">AH 40177</strain>
    </source>
</reference>
<dbReference type="Proteomes" id="UP000772434">
    <property type="component" value="Unassembled WGS sequence"/>
</dbReference>
<sequence>MLQDVPSPSSPSLNFRSKLATLISPLKRVRPRVPFFRLAAHRIPTLWGLYKGLLRTAPTENIHQHIRIWFRKNHHITGTDRTIRELQKGYKWLETFERAQSGDTKTQALLQRYDRFLQLKAEKAEWKMLARKEMEWIQRMKNRPIVTGGLIHPTLYNPPLPRLRPQPMAISRIIAKRIKQRTRRFMRMEDLAQMKDMVRREQDMERELLEAGVPFEPMYFGSDKQDSWLQPINEASRDIYESVKRSAERNLRPFPESLLNLVREARRNKIANKTKERERERRGEILNRTRKRWRKNLTPHLLSTLSKEKIREELIVQRSVAEVGYVGLLKKRKGWKLREPKEKVEGKEWSVEDAEWIGKEDREAAKKVLLVIQEENARRRANKEPEE</sequence>
<evidence type="ECO:0000313" key="1">
    <source>
        <dbReference type="EMBL" id="KAF9072741.1"/>
    </source>
</evidence>
<dbReference type="EMBL" id="JADNRY010000022">
    <property type="protein sequence ID" value="KAF9072741.1"/>
    <property type="molecule type" value="Genomic_DNA"/>
</dbReference>
<protein>
    <submittedName>
        <fullName evidence="1">Uncharacterized protein</fullName>
    </submittedName>
</protein>
<proteinExistence type="predicted"/>
<dbReference type="OrthoDB" id="2571149at2759"/>
<organism evidence="1 2">
    <name type="scientific">Rhodocollybia butyracea</name>
    <dbReference type="NCBI Taxonomy" id="206335"/>
    <lineage>
        <taxon>Eukaryota</taxon>
        <taxon>Fungi</taxon>
        <taxon>Dikarya</taxon>
        <taxon>Basidiomycota</taxon>
        <taxon>Agaricomycotina</taxon>
        <taxon>Agaricomycetes</taxon>
        <taxon>Agaricomycetidae</taxon>
        <taxon>Agaricales</taxon>
        <taxon>Marasmiineae</taxon>
        <taxon>Omphalotaceae</taxon>
        <taxon>Rhodocollybia</taxon>
    </lineage>
</organism>
<comment type="caution">
    <text evidence="1">The sequence shown here is derived from an EMBL/GenBank/DDBJ whole genome shotgun (WGS) entry which is preliminary data.</text>
</comment>
<evidence type="ECO:0000313" key="2">
    <source>
        <dbReference type="Proteomes" id="UP000772434"/>
    </source>
</evidence>
<keyword evidence="2" id="KW-1185">Reference proteome</keyword>
<name>A0A9P5PUN2_9AGAR</name>